<accession>A0A1J1I9J3</accession>
<dbReference type="EMBL" id="CVRI01000045">
    <property type="protein sequence ID" value="CRK96951.1"/>
    <property type="molecule type" value="Genomic_DNA"/>
</dbReference>
<evidence type="ECO:0000313" key="2">
    <source>
        <dbReference type="Proteomes" id="UP000183832"/>
    </source>
</evidence>
<reference evidence="1 2" key="1">
    <citation type="submission" date="2015-04" db="EMBL/GenBank/DDBJ databases">
        <authorList>
            <person name="Syromyatnikov M.Y."/>
            <person name="Popov V.N."/>
        </authorList>
    </citation>
    <scope>NUCLEOTIDE SEQUENCE [LARGE SCALE GENOMIC DNA]</scope>
</reference>
<evidence type="ECO:0000313" key="1">
    <source>
        <dbReference type="EMBL" id="CRK96951.1"/>
    </source>
</evidence>
<keyword evidence="2" id="KW-1185">Reference proteome</keyword>
<name>A0A1J1I9J3_9DIPT</name>
<proteinExistence type="predicted"/>
<dbReference type="Proteomes" id="UP000183832">
    <property type="component" value="Unassembled WGS sequence"/>
</dbReference>
<dbReference type="AlphaFoldDB" id="A0A1J1I9J3"/>
<sequence>MFCVQLSSKARAFISTQMQRHVVNPSPRRLTLLVWHKFNGINFLCLLQLQRCKKNNLTQIKPSELCGLHLFTINLRKLVKP</sequence>
<protein>
    <submittedName>
        <fullName evidence="1">CLUMA_CG010407, isoform A</fullName>
    </submittedName>
</protein>
<gene>
    <name evidence="1" type="ORF">CLUMA_CG010407</name>
</gene>
<organism evidence="1 2">
    <name type="scientific">Clunio marinus</name>
    <dbReference type="NCBI Taxonomy" id="568069"/>
    <lineage>
        <taxon>Eukaryota</taxon>
        <taxon>Metazoa</taxon>
        <taxon>Ecdysozoa</taxon>
        <taxon>Arthropoda</taxon>
        <taxon>Hexapoda</taxon>
        <taxon>Insecta</taxon>
        <taxon>Pterygota</taxon>
        <taxon>Neoptera</taxon>
        <taxon>Endopterygota</taxon>
        <taxon>Diptera</taxon>
        <taxon>Nematocera</taxon>
        <taxon>Chironomoidea</taxon>
        <taxon>Chironomidae</taxon>
        <taxon>Clunio</taxon>
    </lineage>
</organism>